<name>A0ABD0JNR8_9CAEN</name>
<protein>
    <submittedName>
        <fullName evidence="1">Uncharacterized protein</fullName>
    </submittedName>
</protein>
<dbReference type="AlphaFoldDB" id="A0ABD0JNR8"/>
<reference evidence="1 2" key="1">
    <citation type="journal article" date="2023" name="Sci. Data">
        <title>Genome assembly of the Korean intertidal mud-creeper Batillaria attramentaria.</title>
        <authorList>
            <person name="Patra A.K."/>
            <person name="Ho P.T."/>
            <person name="Jun S."/>
            <person name="Lee S.J."/>
            <person name="Kim Y."/>
            <person name="Won Y.J."/>
        </authorList>
    </citation>
    <scope>NUCLEOTIDE SEQUENCE [LARGE SCALE GENOMIC DNA]</scope>
    <source>
        <strain evidence="1">Wonlab-2016</strain>
    </source>
</reference>
<organism evidence="1 2">
    <name type="scientific">Batillaria attramentaria</name>
    <dbReference type="NCBI Taxonomy" id="370345"/>
    <lineage>
        <taxon>Eukaryota</taxon>
        <taxon>Metazoa</taxon>
        <taxon>Spiralia</taxon>
        <taxon>Lophotrochozoa</taxon>
        <taxon>Mollusca</taxon>
        <taxon>Gastropoda</taxon>
        <taxon>Caenogastropoda</taxon>
        <taxon>Sorbeoconcha</taxon>
        <taxon>Cerithioidea</taxon>
        <taxon>Batillariidae</taxon>
        <taxon>Batillaria</taxon>
    </lineage>
</organism>
<gene>
    <name evidence="1" type="ORF">BaRGS_00032453</name>
</gene>
<proteinExistence type="predicted"/>
<dbReference type="Proteomes" id="UP001519460">
    <property type="component" value="Unassembled WGS sequence"/>
</dbReference>
<evidence type="ECO:0000313" key="1">
    <source>
        <dbReference type="EMBL" id="KAK7476335.1"/>
    </source>
</evidence>
<accession>A0ABD0JNR8</accession>
<keyword evidence="2" id="KW-1185">Reference proteome</keyword>
<dbReference type="EMBL" id="JACVVK020000379">
    <property type="protein sequence ID" value="KAK7476335.1"/>
    <property type="molecule type" value="Genomic_DNA"/>
</dbReference>
<evidence type="ECO:0000313" key="2">
    <source>
        <dbReference type="Proteomes" id="UP001519460"/>
    </source>
</evidence>
<comment type="caution">
    <text evidence="1">The sequence shown here is derived from an EMBL/GenBank/DDBJ whole genome shotgun (WGS) entry which is preliminary data.</text>
</comment>
<sequence>MSLINSLTTLISLVQSLINAHRFKKVTRTVTLKRYQSHTRQLPKSLWRVAQATLKTYQCYSGGLPQALTTVDRAPQESYQSHAEESLQSNELDYREVCGSRLVTA</sequence>